<evidence type="ECO:0000256" key="4">
    <source>
        <dbReference type="ARBA" id="ARBA00022597"/>
    </source>
</evidence>
<dbReference type="GO" id="GO:0008982">
    <property type="term" value="F:protein-N(PI)-phosphohistidine-sugar phosphotransferase activity"/>
    <property type="evidence" value="ECO:0007669"/>
    <property type="project" value="InterPro"/>
</dbReference>
<accession>A0A3E2VW29</accession>
<dbReference type="GO" id="GO:0005737">
    <property type="term" value="C:cytoplasm"/>
    <property type="evidence" value="ECO:0007669"/>
    <property type="project" value="UniProtKB-SubCell"/>
</dbReference>
<dbReference type="Proteomes" id="UP000260025">
    <property type="component" value="Unassembled WGS sequence"/>
</dbReference>
<dbReference type="Pfam" id="PF03830">
    <property type="entry name" value="PTSIIB_sorb"/>
    <property type="match status" value="1"/>
</dbReference>
<evidence type="ECO:0000256" key="7">
    <source>
        <dbReference type="ARBA" id="ARBA00022777"/>
    </source>
</evidence>
<evidence type="ECO:0000256" key="1">
    <source>
        <dbReference type="ARBA" id="ARBA00004496"/>
    </source>
</evidence>
<dbReference type="SUPFAM" id="SSF52728">
    <property type="entry name" value="PTS IIb component"/>
    <property type="match status" value="1"/>
</dbReference>
<protein>
    <submittedName>
        <fullName evidence="9">PTS mannose/fructose/sorbose transporter subunit IIB</fullName>
    </submittedName>
</protein>
<dbReference type="Gene3D" id="3.40.35.10">
    <property type="entry name" value="Phosphotransferase system, sorbose subfamily IIB component"/>
    <property type="match status" value="1"/>
</dbReference>
<dbReference type="RefSeq" id="WP_117443432.1">
    <property type="nucleotide sequence ID" value="NZ_JAJFEN010000014.1"/>
</dbReference>
<name>A0A3E2VW29_CLOIN</name>
<comment type="caution">
    <text evidence="9">The sequence shown here is derived from an EMBL/GenBank/DDBJ whole genome shotgun (WGS) entry which is preliminary data.</text>
</comment>
<dbReference type="PROSITE" id="PS51101">
    <property type="entry name" value="PTS_EIIB_TYPE_4"/>
    <property type="match status" value="1"/>
</dbReference>
<evidence type="ECO:0000256" key="5">
    <source>
        <dbReference type="ARBA" id="ARBA00022679"/>
    </source>
</evidence>
<dbReference type="GO" id="GO:0016301">
    <property type="term" value="F:kinase activity"/>
    <property type="evidence" value="ECO:0007669"/>
    <property type="project" value="UniProtKB-KW"/>
</dbReference>
<dbReference type="EMBL" id="QVEV01000017">
    <property type="protein sequence ID" value="RGC14848.1"/>
    <property type="molecule type" value="Genomic_DNA"/>
</dbReference>
<dbReference type="GO" id="GO:0009401">
    <property type="term" value="P:phosphoenolpyruvate-dependent sugar phosphotransferase system"/>
    <property type="evidence" value="ECO:0007669"/>
    <property type="project" value="UniProtKB-KW"/>
</dbReference>
<dbReference type="AlphaFoldDB" id="A0A3E2VW29"/>
<dbReference type="InterPro" id="IPR004720">
    <property type="entry name" value="PTS_IIB_sorbose-sp"/>
</dbReference>
<keyword evidence="6" id="KW-0598">Phosphotransferase system</keyword>
<keyword evidence="3" id="KW-0963">Cytoplasm</keyword>
<evidence type="ECO:0000313" key="10">
    <source>
        <dbReference type="Proteomes" id="UP000260025"/>
    </source>
</evidence>
<keyword evidence="5" id="KW-0808">Transferase</keyword>
<evidence type="ECO:0000256" key="2">
    <source>
        <dbReference type="ARBA" id="ARBA00022448"/>
    </source>
</evidence>
<evidence type="ECO:0000256" key="3">
    <source>
        <dbReference type="ARBA" id="ARBA00022490"/>
    </source>
</evidence>
<comment type="subcellular location">
    <subcellularLocation>
        <location evidence="1">Cytoplasm</location>
    </subcellularLocation>
</comment>
<reference evidence="9 10" key="1">
    <citation type="submission" date="2018-08" db="EMBL/GenBank/DDBJ databases">
        <title>A genome reference for cultivated species of the human gut microbiota.</title>
        <authorList>
            <person name="Zou Y."/>
            <person name="Xue W."/>
            <person name="Luo G."/>
        </authorList>
    </citation>
    <scope>NUCLEOTIDE SEQUENCE [LARGE SCALE GENOMIC DNA]</scope>
    <source>
        <strain evidence="9 10">OF01-2LB</strain>
    </source>
</reference>
<evidence type="ECO:0000313" key="9">
    <source>
        <dbReference type="EMBL" id="RGC14848.1"/>
    </source>
</evidence>
<feature type="domain" description="PTS EIIB type-4" evidence="8">
    <location>
        <begin position="1"/>
        <end position="156"/>
    </location>
</feature>
<dbReference type="InterPro" id="IPR036667">
    <property type="entry name" value="PTS_IIB_sorbose-sp_sf"/>
</dbReference>
<gene>
    <name evidence="9" type="ORF">DXA38_12330</name>
</gene>
<keyword evidence="7" id="KW-0418">Kinase</keyword>
<organism evidence="9 10">
    <name type="scientific">Clostridium innocuum</name>
    <dbReference type="NCBI Taxonomy" id="1522"/>
    <lineage>
        <taxon>Bacteria</taxon>
        <taxon>Bacillati</taxon>
        <taxon>Bacillota</taxon>
        <taxon>Clostridia</taxon>
        <taxon>Eubacteriales</taxon>
        <taxon>Clostridiaceae</taxon>
        <taxon>Clostridium</taxon>
    </lineage>
</organism>
<keyword evidence="2" id="KW-0813">Transport</keyword>
<keyword evidence="4" id="KW-0762">Sugar transport</keyword>
<evidence type="ECO:0000259" key="8">
    <source>
        <dbReference type="PROSITE" id="PS51101"/>
    </source>
</evidence>
<evidence type="ECO:0000256" key="6">
    <source>
        <dbReference type="ARBA" id="ARBA00022683"/>
    </source>
</evidence>
<dbReference type="OrthoDB" id="9788818at2"/>
<proteinExistence type="predicted"/>
<sequence length="156" mass="17687">MSNILLARIDDRLIHGQVMTSWVRFVKSKNILIIDDETYHDTFIRSFITMVVPRGIQIQVLDTKAGIAYLRDYDGAGLVLLAKYPQTFYLLLEGGIELHEIIIGGMGARENRKVLYKNICASDEELDVLKKLYHSGISVKIQIVPEEKGIPLETLL</sequence>